<keyword evidence="3" id="KW-1185">Reference proteome</keyword>
<dbReference type="RefSeq" id="WP_241519442.1">
    <property type="nucleotide sequence ID" value="NZ_LQPK01000007.1"/>
</dbReference>
<organism evidence="2 3">
    <name type="scientific">Mycobacterium paraense</name>
    <dbReference type="NCBI Taxonomy" id="767916"/>
    <lineage>
        <taxon>Bacteria</taxon>
        <taxon>Bacillati</taxon>
        <taxon>Actinomycetota</taxon>
        <taxon>Actinomycetes</taxon>
        <taxon>Mycobacteriales</taxon>
        <taxon>Mycobacteriaceae</taxon>
        <taxon>Mycobacterium</taxon>
        <taxon>Mycobacterium simiae complex</taxon>
    </lineage>
</organism>
<sequence length="394" mass="40359">MTTTSRAMFALLAMTTIALAPTASAEPDGPQPMAAHGVEAPLSAVPWSQVGPGWMLGMWSPAPGLHTGESPPPGSPSWQTATRTLYLVDPAGGRYPITTFPPPGDGAPTGLVDWSGDGTRALFTTEGKGQTVLTEVDLRSGTKTSFTVDRTDVTAHYTRPDGKAVLLYKWKGSKPASLERFDLAGNRQLTYPVGQDLDGYLSAPDGTRLVVGTATGLALMGNDGSAGKAVPVAAGQKDCTPLRWWDTGSSTALTRCESSAGSQLWLVPIDGGTPTALTAPNNGQHSPDYGDLNAWQLPSGTFLQAAGACGVVFLAKLNGDGTTSRVSVPGVTSDSVVVVGAHGGDLQLKTRAGCGSGQSLIDYNPAAGTSTVLLGPSVNGGGVVSAVPYPGQRQ</sequence>
<evidence type="ECO:0000313" key="2">
    <source>
        <dbReference type="EMBL" id="ORW32622.1"/>
    </source>
</evidence>
<name>A0ABX3VQU3_9MYCO</name>
<dbReference type="EMBL" id="LQPK01000007">
    <property type="protein sequence ID" value="ORW32622.1"/>
    <property type="molecule type" value="Genomic_DNA"/>
</dbReference>
<dbReference type="Proteomes" id="UP000193801">
    <property type="component" value="Unassembled WGS sequence"/>
</dbReference>
<dbReference type="SUPFAM" id="SSF82171">
    <property type="entry name" value="DPP6 N-terminal domain-like"/>
    <property type="match status" value="1"/>
</dbReference>
<feature type="chain" id="PRO_5045893752" description="TolB protein" evidence="1">
    <location>
        <begin position="26"/>
        <end position="394"/>
    </location>
</feature>
<evidence type="ECO:0000256" key="1">
    <source>
        <dbReference type="SAM" id="SignalP"/>
    </source>
</evidence>
<keyword evidence="1" id="KW-0732">Signal</keyword>
<evidence type="ECO:0008006" key="4">
    <source>
        <dbReference type="Google" id="ProtNLM"/>
    </source>
</evidence>
<gene>
    <name evidence="2" type="ORF">AWB91_11885</name>
</gene>
<protein>
    <recommendedName>
        <fullName evidence="4">TolB protein</fullName>
    </recommendedName>
</protein>
<proteinExistence type="predicted"/>
<dbReference type="Gene3D" id="2.120.10.30">
    <property type="entry name" value="TolB, C-terminal domain"/>
    <property type="match status" value="1"/>
</dbReference>
<comment type="caution">
    <text evidence="2">The sequence shown here is derived from an EMBL/GenBank/DDBJ whole genome shotgun (WGS) entry which is preliminary data.</text>
</comment>
<evidence type="ECO:0000313" key="3">
    <source>
        <dbReference type="Proteomes" id="UP000193801"/>
    </source>
</evidence>
<reference evidence="2 3" key="1">
    <citation type="journal article" date="2015" name="Emerg. Microbes Infect.">
        <title>Characterization of 17 strains belonging to the Mycobacterium simiae complex and description of Mycobacterium paraense sp. nov.</title>
        <authorList>
            <person name="Fusco da Costa A.R."/>
            <person name="Fedrizzi T."/>
            <person name="Lopes M.L."/>
            <person name="Pecorari M."/>
            <person name="Oliveira da Costa W.L."/>
            <person name="Giacobazzi E."/>
            <person name="da Costa Bahia J.R."/>
            <person name="De Sanctis V."/>
            <person name="Batista Lima K.V."/>
            <person name="Bertorelli R."/>
            <person name="Grottola A."/>
            <person name="Fabio A."/>
            <person name="Mariottini A."/>
            <person name="Ferretti P."/>
            <person name="Di Leva F."/>
            <person name="Fregni Serpini G."/>
            <person name="Tagliazucchi S."/>
            <person name="Rumpianesi F."/>
            <person name="Jousson O."/>
            <person name="Segata N."/>
            <person name="Tortoli E."/>
        </authorList>
    </citation>
    <scope>NUCLEOTIDE SEQUENCE [LARGE SCALE GENOMIC DNA]</scope>
    <source>
        <strain evidence="2 3">FI-07156</strain>
    </source>
</reference>
<dbReference type="InterPro" id="IPR011042">
    <property type="entry name" value="6-blade_b-propeller_TolB-like"/>
</dbReference>
<feature type="signal peptide" evidence="1">
    <location>
        <begin position="1"/>
        <end position="25"/>
    </location>
</feature>
<accession>A0ABX3VQU3</accession>